<reference evidence="9" key="1">
    <citation type="submission" date="2011-04" db="EMBL/GenBank/DDBJ databases">
        <title>The complete genome of Spirochaeta coccoides DSM 17374.</title>
        <authorList>
            <person name="Lucas S."/>
            <person name="Copeland A."/>
            <person name="Lapidus A."/>
            <person name="Bruce D."/>
            <person name="Goodwin L."/>
            <person name="Pitluck S."/>
            <person name="Peters L."/>
            <person name="Kyrpides N."/>
            <person name="Mavromatis K."/>
            <person name="Pagani I."/>
            <person name="Ivanova N."/>
            <person name="Ovchinnikova G."/>
            <person name="Lu M."/>
            <person name="Detter J.C."/>
            <person name="Tapia R."/>
            <person name="Han C."/>
            <person name="Land M."/>
            <person name="Hauser L."/>
            <person name="Markowitz V."/>
            <person name="Cheng J.-F."/>
            <person name="Hugenholtz P."/>
            <person name="Woyke T."/>
            <person name="Wu D."/>
            <person name="Spring S."/>
            <person name="Schroeder M."/>
            <person name="Brambilla E."/>
            <person name="Klenk H.-P."/>
            <person name="Eisen J.A."/>
        </authorList>
    </citation>
    <scope>NUCLEOTIDE SEQUENCE [LARGE SCALE GENOMIC DNA]</scope>
    <source>
        <strain evidence="9">ATCC BAA-1237 / DSM 17374 / SPN1</strain>
    </source>
</reference>
<feature type="coiled-coil region" evidence="5">
    <location>
        <begin position="384"/>
        <end position="414"/>
    </location>
</feature>
<dbReference type="InterPro" id="IPR010559">
    <property type="entry name" value="Sig_transdc_His_kin_internal"/>
</dbReference>
<feature type="transmembrane region" description="Helical" evidence="6">
    <location>
        <begin position="316"/>
        <end position="338"/>
    </location>
</feature>
<comment type="subcellular location">
    <subcellularLocation>
        <location evidence="1">Membrane</location>
    </subcellularLocation>
</comment>
<accession>F4GJZ1</accession>
<dbReference type="CDD" id="cd06225">
    <property type="entry name" value="HAMP"/>
    <property type="match status" value="1"/>
</dbReference>
<evidence type="ECO:0000256" key="4">
    <source>
        <dbReference type="ARBA" id="ARBA00022777"/>
    </source>
</evidence>
<dbReference type="Gene3D" id="3.30.565.10">
    <property type="entry name" value="Histidine kinase-like ATPase, C-terminal domain"/>
    <property type="match status" value="1"/>
</dbReference>
<dbReference type="InterPro" id="IPR036890">
    <property type="entry name" value="HATPase_C_sf"/>
</dbReference>
<sequence>MTPQRKGIRTKFSVLRPKAHSFSSHRQRSLLVQLITSFIIVMFVPIVMLTFYYIVIGNKTILENLKKQGESDILHDSILVTRMLESYRHKTYLLTTNELIIQAVTPNPGDDATGEISSKDIYEELFSIMKGDTYIASANIVSDTGNIRYSTHLFPAAYDVRYQSRDMKPFFTLSLADSTTASLMSLDNRYASDANRLAGINIFRRIRQPDGTGVGYGIVDIFLDSFYKDININGIFSDVILIDRENFLASSLLHTERYGSFSTFPNLSRIRADRLVRMGSRQDGNAMISWAPITGTAFSIVGITETASYTRNIQEFFSIVAMVSVIGLALSGVLAYIFSRTISRPVEHLVQSMRTVENGEFTVSPTESHIKEIAQLDDAFSRMIEQIVELLRLTREEEEKLKEAERKALESQMNPHFLYNTLNAITALAKLHGEQEILTITTKLGMLLRNSIDTQQSTVTLRDSLTMIENYLAIQKIRFGDKLKVTWHVDESLLDIHTPKLIIQPFVENSIIHGLEPKRGEWKLAILVEKREGFIFISIRDNGVGFPPEGVPETLEEFAESDHCGMYNVYRRLKLHYGDAADIQISSIPNKETCVILSFPLEDA</sequence>
<dbReference type="Proteomes" id="UP000007939">
    <property type="component" value="Chromosome"/>
</dbReference>
<dbReference type="OrthoDB" id="370211at2"/>
<keyword evidence="9" id="KW-1185">Reference proteome</keyword>
<evidence type="ECO:0000256" key="2">
    <source>
        <dbReference type="ARBA" id="ARBA00022553"/>
    </source>
</evidence>
<dbReference type="InterPro" id="IPR003594">
    <property type="entry name" value="HATPase_dom"/>
</dbReference>
<reference evidence="8 9" key="2">
    <citation type="journal article" date="2012" name="Stand. Genomic Sci.">
        <title>Complete genome sequence of the termite hindgut bacterium Spirochaeta coccoides type strain (SPN1(T)), reclassification in the genus Sphaerochaeta as Sphaerochaeta coccoides comb. nov. and emendations of the family Spirochaetaceae and the genus Sphaerochaeta.</title>
        <authorList>
            <person name="Abt B."/>
            <person name="Han C."/>
            <person name="Scheuner C."/>
            <person name="Lu M."/>
            <person name="Lapidus A."/>
            <person name="Nolan M."/>
            <person name="Lucas S."/>
            <person name="Hammon N."/>
            <person name="Deshpande S."/>
            <person name="Cheng J.F."/>
            <person name="Tapia R."/>
            <person name="Goodwin L.A."/>
            <person name="Pitluck S."/>
            <person name="Liolios K."/>
            <person name="Pagani I."/>
            <person name="Ivanova N."/>
            <person name="Mavromatis K."/>
            <person name="Mikhailova N."/>
            <person name="Huntemann M."/>
            <person name="Pati A."/>
            <person name="Chen A."/>
            <person name="Palaniappan K."/>
            <person name="Land M."/>
            <person name="Hauser L."/>
            <person name="Brambilla E.M."/>
            <person name="Rohde M."/>
            <person name="Spring S."/>
            <person name="Gronow S."/>
            <person name="Goker M."/>
            <person name="Woyke T."/>
            <person name="Bristow J."/>
            <person name="Eisen J.A."/>
            <person name="Markowitz V."/>
            <person name="Hugenholtz P."/>
            <person name="Kyrpides N.C."/>
            <person name="Klenk H.P."/>
            <person name="Detter J.C."/>
        </authorList>
    </citation>
    <scope>NUCLEOTIDE SEQUENCE [LARGE SCALE GENOMIC DNA]</scope>
    <source>
        <strain evidence="9">ATCC BAA-1237 / DSM 17374 / SPN1</strain>
    </source>
</reference>
<dbReference type="KEGG" id="scc:Spico_0178"/>
<keyword evidence="6" id="KW-0472">Membrane</keyword>
<organism evidence="8 9">
    <name type="scientific">Parasphaerochaeta coccoides (strain ATCC BAA-1237 / DSM 17374 / SPN1)</name>
    <name type="common">Sphaerochaeta coccoides</name>
    <dbReference type="NCBI Taxonomy" id="760011"/>
    <lineage>
        <taxon>Bacteria</taxon>
        <taxon>Pseudomonadati</taxon>
        <taxon>Spirochaetota</taxon>
        <taxon>Spirochaetia</taxon>
        <taxon>Spirochaetales</taxon>
        <taxon>Sphaerochaetaceae</taxon>
        <taxon>Parasphaerochaeta</taxon>
    </lineage>
</organism>
<protein>
    <submittedName>
        <fullName evidence="8">Integral membrane sensor signal transduction histidine kinase</fullName>
    </submittedName>
</protein>
<dbReference type="SUPFAM" id="SSF158472">
    <property type="entry name" value="HAMP domain-like"/>
    <property type="match status" value="1"/>
</dbReference>
<dbReference type="PANTHER" id="PTHR34220:SF7">
    <property type="entry name" value="SENSOR HISTIDINE KINASE YPDA"/>
    <property type="match status" value="1"/>
</dbReference>
<dbReference type="Pfam" id="PF02518">
    <property type="entry name" value="HATPase_c"/>
    <property type="match status" value="1"/>
</dbReference>
<dbReference type="Gene3D" id="6.10.340.10">
    <property type="match status" value="1"/>
</dbReference>
<evidence type="ECO:0000313" key="9">
    <source>
        <dbReference type="Proteomes" id="UP000007939"/>
    </source>
</evidence>
<dbReference type="eggNOG" id="COG2972">
    <property type="taxonomic scope" value="Bacteria"/>
</dbReference>
<dbReference type="SMART" id="SM00304">
    <property type="entry name" value="HAMP"/>
    <property type="match status" value="1"/>
</dbReference>
<dbReference type="GO" id="GO:0016020">
    <property type="term" value="C:membrane"/>
    <property type="evidence" value="ECO:0007669"/>
    <property type="project" value="UniProtKB-SubCell"/>
</dbReference>
<evidence type="ECO:0000256" key="3">
    <source>
        <dbReference type="ARBA" id="ARBA00022679"/>
    </source>
</evidence>
<keyword evidence="3" id="KW-0808">Transferase</keyword>
<evidence type="ECO:0000256" key="5">
    <source>
        <dbReference type="SAM" id="Coils"/>
    </source>
</evidence>
<evidence type="ECO:0000259" key="7">
    <source>
        <dbReference type="PROSITE" id="PS50885"/>
    </source>
</evidence>
<dbReference type="STRING" id="760011.Spico_0178"/>
<keyword evidence="5" id="KW-0175">Coiled coil</keyword>
<gene>
    <name evidence="8" type="ordered locus">Spico_0178</name>
</gene>
<evidence type="ECO:0000256" key="6">
    <source>
        <dbReference type="SAM" id="Phobius"/>
    </source>
</evidence>
<dbReference type="GO" id="GO:0000155">
    <property type="term" value="F:phosphorelay sensor kinase activity"/>
    <property type="evidence" value="ECO:0007669"/>
    <property type="project" value="InterPro"/>
</dbReference>
<dbReference type="PROSITE" id="PS50885">
    <property type="entry name" value="HAMP"/>
    <property type="match status" value="1"/>
</dbReference>
<dbReference type="RefSeq" id="WP_013738812.1">
    <property type="nucleotide sequence ID" value="NC_015436.1"/>
</dbReference>
<dbReference type="Pfam" id="PF06580">
    <property type="entry name" value="His_kinase"/>
    <property type="match status" value="1"/>
</dbReference>
<evidence type="ECO:0000256" key="1">
    <source>
        <dbReference type="ARBA" id="ARBA00004370"/>
    </source>
</evidence>
<keyword evidence="6" id="KW-1133">Transmembrane helix</keyword>
<proteinExistence type="predicted"/>
<dbReference type="EMBL" id="CP002659">
    <property type="protein sequence ID" value="AEC01416.1"/>
    <property type="molecule type" value="Genomic_DNA"/>
</dbReference>
<dbReference type="AlphaFoldDB" id="F4GJZ1"/>
<keyword evidence="2" id="KW-0597">Phosphoprotein</keyword>
<feature type="transmembrane region" description="Helical" evidence="6">
    <location>
        <begin position="30"/>
        <end position="55"/>
    </location>
</feature>
<keyword evidence="6" id="KW-0812">Transmembrane</keyword>
<dbReference type="InterPro" id="IPR050640">
    <property type="entry name" value="Bact_2-comp_sensor_kinase"/>
</dbReference>
<dbReference type="SUPFAM" id="SSF55874">
    <property type="entry name" value="ATPase domain of HSP90 chaperone/DNA topoisomerase II/histidine kinase"/>
    <property type="match status" value="1"/>
</dbReference>
<name>F4GJZ1_PARC1</name>
<dbReference type="Pfam" id="PF00672">
    <property type="entry name" value="HAMP"/>
    <property type="match status" value="1"/>
</dbReference>
<feature type="domain" description="HAMP" evidence="7">
    <location>
        <begin position="340"/>
        <end position="392"/>
    </location>
</feature>
<keyword evidence="4 8" id="KW-0418">Kinase</keyword>
<dbReference type="PANTHER" id="PTHR34220">
    <property type="entry name" value="SENSOR HISTIDINE KINASE YPDA"/>
    <property type="match status" value="1"/>
</dbReference>
<dbReference type="InterPro" id="IPR003660">
    <property type="entry name" value="HAMP_dom"/>
</dbReference>
<dbReference type="HOGENOM" id="CLU_020473_6_1_12"/>
<evidence type="ECO:0000313" key="8">
    <source>
        <dbReference type="EMBL" id="AEC01416.1"/>
    </source>
</evidence>